<feature type="region of interest" description="Disordered" evidence="2">
    <location>
        <begin position="518"/>
        <end position="671"/>
    </location>
</feature>
<evidence type="ECO:0000313" key="5">
    <source>
        <dbReference type="EMBL" id="GCC19957.1"/>
    </source>
</evidence>
<dbReference type="GO" id="GO:0010811">
    <property type="term" value="P:positive regulation of cell-substrate adhesion"/>
    <property type="evidence" value="ECO:0007669"/>
    <property type="project" value="TreeGrafter"/>
</dbReference>
<evidence type="ECO:0000313" key="6">
    <source>
        <dbReference type="Proteomes" id="UP000287033"/>
    </source>
</evidence>
<dbReference type="InterPro" id="IPR025232">
    <property type="entry name" value="DUF4174"/>
</dbReference>
<dbReference type="GO" id="GO:0030198">
    <property type="term" value="P:extracellular matrix organization"/>
    <property type="evidence" value="ECO:0007669"/>
    <property type="project" value="TreeGrafter"/>
</dbReference>
<dbReference type="AlphaFoldDB" id="A0A401RP47"/>
<feature type="domain" description="DUF4174" evidence="4">
    <location>
        <begin position="677"/>
        <end position="810"/>
    </location>
</feature>
<dbReference type="OMA" id="FTMLVMK"/>
<evidence type="ECO:0000256" key="2">
    <source>
        <dbReference type="SAM" id="MobiDB-lite"/>
    </source>
</evidence>
<dbReference type="GO" id="GO:0005604">
    <property type="term" value="C:basement membrane"/>
    <property type="evidence" value="ECO:0007669"/>
    <property type="project" value="TreeGrafter"/>
</dbReference>
<gene>
    <name evidence="5" type="ORF">chiPu_0021217</name>
</gene>
<feature type="compositionally biased region" description="Polar residues" evidence="2">
    <location>
        <begin position="298"/>
        <end position="316"/>
    </location>
</feature>
<evidence type="ECO:0000256" key="3">
    <source>
        <dbReference type="SAM" id="SignalP"/>
    </source>
</evidence>
<organism evidence="5 6">
    <name type="scientific">Chiloscyllium punctatum</name>
    <name type="common">Brownbanded bambooshark</name>
    <name type="synonym">Hemiscyllium punctatum</name>
    <dbReference type="NCBI Taxonomy" id="137246"/>
    <lineage>
        <taxon>Eukaryota</taxon>
        <taxon>Metazoa</taxon>
        <taxon>Chordata</taxon>
        <taxon>Craniata</taxon>
        <taxon>Vertebrata</taxon>
        <taxon>Chondrichthyes</taxon>
        <taxon>Elasmobranchii</taxon>
        <taxon>Galeomorphii</taxon>
        <taxon>Galeoidea</taxon>
        <taxon>Orectolobiformes</taxon>
        <taxon>Hemiscylliidae</taxon>
        <taxon>Chiloscyllium</taxon>
    </lineage>
</organism>
<feature type="domain" description="DUF4174" evidence="4">
    <location>
        <begin position="72"/>
        <end position="203"/>
    </location>
</feature>
<feature type="compositionally biased region" description="Low complexity" evidence="2">
    <location>
        <begin position="37"/>
        <end position="57"/>
    </location>
</feature>
<feature type="chain" id="PRO_5019403571" description="DUF4174 domain-containing protein" evidence="3">
    <location>
        <begin position="23"/>
        <end position="991"/>
    </location>
</feature>
<feature type="compositionally biased region" description="Polar residues" evidence="2">
    <location>
        <begin position="526"/>
        <end position="582"/>
    </location>
</feature>
<keyword evidence="6" id="KW-1185">Reference proteome</keyword>
<protein>
    <recommendedName>
        <fullName evidence="4">DUF4174 domain-containing protein</fullName>
    </recommendedName>
</protein>
<sequence length="991" mass="111563">MTSGRTLCLLLLLGLLAAGEDSSPGLPGQERPERDGSPAPGARGRPGRNGAPPNRRSAPPPLEATKAKLGALAQFFGKFRLLVLAAPDPSDNSYRLMEQQIDVKSRQLRCHLVARDLLVLVLFQEASASPGKLLTVSQEGEVSEQTVGAQEAAQIRQHLSLEEGQFGMVLLRKSMQLYERFPYAVRMEAVLETVDQMPLRKIESVTRRSQQLKCRGGRGRKLGSRQFHHNRRGMVNRGMVNRTMSNRGMVNRTMLNRTMSNRGMVNRTLINRGTVNRTMSNRGTINRTMSNRGMVNRTMSNRGTINRGTVQRTMPNSRLRLASPNSQKLVRSKSASSSGKLRTSAPGSRRTLGKRKGSATTLNSIGKRRADSLWSADTPKESPTVPPGQRMMDQIKKKVQQMLVAKHQKPDQRRPILISQNKSQISRTGSHTYPIPWARSTSSPPVFSTMTFLNRPTAGTELGFQPENAVPLKRNQSQLSPAQTVRPGVFESNPSIVQSQDSFSAYQTLENFSSLPTALSHHTESGHWNNGSPSVQPSLIGPSNPSDRVSHVPHQQETSASNPGSHQTMDQWSDSLPRTTLPKTPRVPVTVQPIEDGTRDKAEGELHQLPPERGGGRQRQNNPISVRTRGKKGENKQEGNANKAVRNKGRKNRRNRKNKKNGSRNSKPIENRELMGFLQHFRNKRRLLLITAPRKDSKLYIHQRDEYLEHLCQLAVRKFSMIAILGSQSNSTLTVEHYQNENELALENPVSESAIVELIAQLRREFGMSFDEFFMVLVDYDMQVKQYFDVPIPVKILVNYVDTLPSRRLEIEEEKKNGVTCIEHNREVNINKFLSRLLWKRRMLIISSPSEEEWAFQQQLTALHGQACNLGIRHFTLLKLVGSGEDISGSMEVFPLNGRAEVATEVLSSMLVKGLREHFQISEEHFMLFVIGKDGTIHSWYLTPVWSLTNIYELVDSMQLRQEEVQLQETLGISCQEDEYSPHYRGYPEHG</sequence>
<feature type="compositionally biased region" description="Polar residues" evidence="2">
    <location>
        <begin position="323"/>
        <end position="341"/>
    </location>
</feature>
<feature type="region of interest" description="Disordered" evidence="2">
    <location>
        <begin position="20"/>
        <end position="62"/>
    </location>
</feature>
<dbReference type="Pfam" id="PF13778">
    <property type="entry name" value="DUF4174"/>
    <property type="match status" value="3"/>
</dbReference>
<dbReference type="OrthoDB" id="9941497at2759"/>
<dbReference type="STRING" id="137246.A0A401RP47"/>
<proteinExistence type="predicted"/>
<feature type="compositionally biased region" description="Basic residues" evidence="2">
    <location>
        <begin position="645"/>
        <end position="662"/>
    </location>
</feature>
<name>A0A401RP47_CHIPU</name>
<dbReference type="Proteomes" id="UP000287033">
    <property type="component" value="Unassembled WGS sequence"/>
</dbReference>
<dbReference type="EMBL" id="BEZZ01003534">
    <property type="protein sequence ID" value="GCC19957.1"/>
    <property type="molecule type" value="Genomic_DNA"/>
</dbReference>
<feature type="signal peptide" evidence="3">
    <location>
        <begin position="1"/>
        <end position="22"/>
    </location>
</feature>
<evidence type="ECO:0000259" key="4">
    <source>
        <dbReference type="Pfam" id="PF13778"/>
    </source>
</evidence>
<keyword evidence="1 3" id="KW-0732">Signal</keyword>
<accession>A0A401RP47</accession>
<dbReference type="PANTHER" id="PTHR46792">
    <property type="entry name" value="COILED-COIL DOMAIN-CONTAINING PROTEIN 80"/>
    <property type="match status" value="1"/>
</dbReference>
<reference evidence="5 6" key="1">
    <citation type="journal article" date="2018" name="Nat. Ecol. Evol.">
        <title>Shark genomes provide insights into elasmobranch evolution and the origin of vertebrates.</title>
        <authorList>
            <person name="Hara Y"/>
            <person name="Yamaguchi K"/>
            <person name="Onimaru K"/>
            <person name="Kadota M"/>
            <person name="Koyanagi M"/>
            <person name="Keeley SD"/>
            <person name="Tatsumi K"/>
            <person name="Tanaka K"/>
            <person name="Motone F"/>
            <person name="Kageyama Y"/>
            <person name="Nozu R"/>
            <person name="Adachi N"/>
            <person name="Nishimura O"/>
            <person name="Nakagawa R"/>
            <person name="Tanegashima C"/>
            <person name="Kiyatake I"/>
            <person name="Matsumoto R"/>
            <person name="Murakumo K"/>
            <person name="Nishida K"/>
            <person name="Terakita A"/>
            <person name="Kuratani S"/>
            <person name="Sato K"/>
            <person name="Hyodo S Kuraku.S."/>
        </authorList>
    </citation>
    <scope>NUCLEOTIDE SEQUENCE [LARGE SCALE GENOMIC DNA]</scope>
</reference>
<feature type="region of interest" description="Disordered" evidence="2">
    <location>
        <begin position="298"/>
        <end position="389"/>
    </location>
</feature>
<feature type="compositionally biased region" description="Basic and acidic residues" evidence="2">
    <location>
        <begin position="596"/>
        <end position="606"/>
    </location>
</feature>
<dbReference type="PANTHER" id="PTHR46792:SF1">
    <property type="entry name" value="COILED-COIL DOMAIN-CONTAINING 80-LIKE 2"/>
    <property type="match status" value="1"/>
</dbReference>
<comment type="caution">
    <text evidence="5">The sequence shown here is derived from an EMBL/GenBank/DDBJ whole genome shotgun (WGS) entry which is preliminary data.</text>
</comment>
<evidence type="ECO:0000256" key="1">
    <source>
        <dbReference type="ARBA" id="ARBA00022729"/>
    </source>
</evidence>
<feature type="domain" description="DUF4174" evidence="4">
    <location>
        <begin position="833"/>
        <end position="964"/>
    </location>
</feature>